<evidence type="ECO:0000313" key="2">
    <source>
        <dbReference type="Proteomes" id="UP000276215"/>
    </source>
</evidence>
<keyword evidence="2" id="KW-1185">Reference proteome</keyword>
<sequence length="94" mass="10789">MDLMDLIECKSREMFVSGRNTTHCLIHRMPRIQLNNYNTHLSLHHFESAIGLLEIIAVYDNNLSAGLFKKDIFVKISFKAPSSIPTKKSNQNKL</sequence>
<dbReference type="AlphaFoldDB" id="A0A3N4JHZ6"/>
<dbReference type="EMBL" id="ML120410">
    <property type="protein sequence ID" value="RPA96877.1"/>
    <property type="molecule type" value="Genomic_DNA"/>
</dbReference>
<name>A0A3N4JHZ6_9PEZI</name>
<protein>
    <submittedName>
        <fullName evidence="1">Uncharacterized protein</fullName>
    </submittedName>
</protein>
<evidence type="ECO:0000313" key="1">
    <source>
        <dbReference type="EMBL" id="RPA96877.1"/>
    </source>
</evidence>
<proteinExistence type="predicted"/>
<gene>
    <name evidence="1" type="ORF">L873DRAFT_1810615</name>
</gene>
<accession>A0A3N4JHZ6</accession>
<reference evidence="1 2" key="1">
    <citation type="journal article" date="2018" name="Nat. Ecol. Evol.">
        <title>Pezizomycetes genomes reveal the molecular basis of ectomycorrhizal truffle lifestyle.</title>
        <authorList>
            <person name="Murat C."/>
            <person name="Payen T."/>
            <person name="Noel B."/>
            <person name="Kuo A."/>
            <person name="Morin E."/>
            <person name="Chen J."/>
            <person name="Kohler A."/>
            <person name="Krizsan K."/>
            <person name="Balestrini R."/>
            <person name="Da Silva C."/>
            <person name="Montanini B."/>
            <person name="Hainaut M."/>
            <person name="Levati E."/>
            <person name="Barry K.W."/>
            <person name="Belfiori B."/>
            <person name="Cichocki N."/>
            <person name="Clum A."/>
            <person name="Dockter R.B."/>
            <person name="Fauchery L."/>
            <person name="Guy J."/>
            <person name="Iotti M."/>
            <person name="Le Tacon F."/>
            <person name="Lindquist E.A."/>
            <person name="Lipzen A."/>
            <person name="Malagnac F."/>
            <person name="Mello A."/>
            <person name="Molinier V."/>
            <person name="Miyauchi S."/>
            <person name="Poulain J."/>
            <person name="Riccioni C."/>
            <person name="Rubini A."/>
            <person name="Sitrit Y."/>
            <person name="Splivallo R."/>
            <person name="Traeger S."/>
            <person name="Wang M."/>
            <person name="Zifcakova L."/>
            <person name="Wipf D."/>
            <person name="Zambonelli A."/>
            <person name="Paolocci F."/>
            <person name="Nowrousian M."/>
            <person name="Ottonello S."/>
            <person name="Baldrian P."/>
            <person name="Spatafora J.W."/>
            <person name="Henrissat B."/>
            <person name="Nagy L.G."/>
            <person name="Aury J.M."/>
            <person name="Wincker P."/>
            <person name="Grigoriev I.V."/>
            <person name="Bonfante P."/>
            <person name="Martin F.M."/>
        </authorList>
    </citation>
    <scope>NUCLEOTIDE SEQUENCE [LARGE SCALE GENOMIC DNA]</scope>
    <source>
        <strain evidence="1 2">120613-1</strain>
    </source>
</reference>
<dbReference type="Proteomes" id="UP000276215">
    <property type="component" value="Unassembled WGS sequence"/>
</dbReference>
<organism evidence="1 2">
    <name type="scientific">Choiromyces venosus 120613-1</name>
    <dbReference type="NCBI Taxonomy" id="1336337"/>
    <lineage>
        <taxon>Eukaryota</taxon>
        <taxon>Fungi</taxon>
        <taxon>Dikarya</taxon>
        <taxon>Ascomycota</taxon>
        <taxon>Pezizomycotina</taxon>
        <taxon>Pezizomycetes</taxon>
        <taxon>Pezizales</taxon>
        <taxon>Tuberaceae</taxon>
        <taxon>Choiromyces</taxon>
    </lineage>
</organism>